<dbReference type="GeneID" id="93587388"/>
<evidence type="ECO:0000313" key="3">
    <source>
        <dbReference type="Proteomes" id="UP000283090"/>
    </source>
</evidence>
<proteinExistence type="predicted"/>
<keyword evidence="3" id="KW-1185">Reference proteome</keyword>
<sequence>MQGSRRHRDGSFEGNPSLSYFDIFNLPEHEGRPPKENVRKLYPILYRHLLKELERAHAAEDVGKVAKFTQEIGFLDEARDFFIQKDPGDVLFNRWLERRTAQGRRRSGSRRSPHTSGGQRLRPSPSIGKLRVSDALTSDSEVFRGASKRKGKAKVKAKVNFKLPTNLEVFNRNDEVLDSPSERRGVKKPGTQYQYSIPRDQYTGKIEAKTWKELGESPPPQEIQDAYARYPPLPLDELKFEPLAIDEPALSLPPRLFDGTTNHGQHTETELGNTEEHLFNEYTASHQDIQMGRNLRRRLDAWRDLRALGDLTGQQILQQMKEEEHNANRRIGFDAQAEAVNNAPRVPWQETARQRALEAQESYKEQRHALFEVGSEAEVANQLHRLDFETPGWMKSASTDPSYWAPGIMNPEYTEAKLLEAEANFNWGGLNVDWPAPPTGEQIARSNRQLKEIEDRYEEKLRNGEPVEGKEEEETRELTKEELRARVKETEPSTWWRGYQRFWLSKLLFGEHESLVDGREIATAPKRYRFKPSVYRLNDNLELKHVCSPGESYFEHLYFSNDTFIWPESLPKPPGRSARDRWIMELQETDALRYRDGLPQLDPIPGVTPTDLPYDPDLLNPPSIPPPSAETDSVALVPPQTRGRNKKPKFEDFLRARQEQGKQGKQPSGSGSGN</sequence>
<feature type="region of interest" description="Disordered" evidence="1">
    <location>
        <begin position="594"/>
        <end position="674"/>
    </location>
</feature>
<feature type="compositionally biased region" description="Basic and acidic residues" evidence="1">
    <location>
        <begin position="648"/>
        <end position="662"/>
    </location>
</feature>
<dbReference type="OrthoDB" id="5341197at2759"/>
<dbReference type="AlphaFoldDB" id="A0A437A715"/>
<protein>
    <submittedName>
        <fullName evidence="2">Uncharacterized protein</fullName>
    </submittedName>
</protein>
<feature type="region of interest" description="Disordered" evidence="1">
    <location>
        <begin position="101"/>
        <end position="131"/>
    </location>
</feature>
<dbReference type="RefSeq" id="XP_067492364.1">
    <property type="nucleotide sequence ID" value="XM_067634280.1"/>
</dbReference>
<feature type="compositionally biased region" description="Low complexity" evidence="1">
    <location>
        <begin position="663"/>
        <end position="674"/>
    </location>
</feature>
<comment type="caution">
    <text evidence="2">The sequence shown here is derived from an EMBL/GenBank/DDBJ whole genome shotgun (WGS) entry which is preliminary data.</text>
</comment>
<dbReference type="VEuPathDB" id="FungiDB:DFL_005077"/>
<name>A0A437A715_ARTFL</name>
<dbReference type="EMBL" id="SAEB01000006">
    <property type="protein sequence ID" value="RVD86820.1"/>
    <property type="molecule type" value="Genomic_DNA"/>
</dbReference>
<reference evidence="2 3" key="1">
    <citation type="submission" date="2019-01" db="EMBL/GenBank/DDBJ databases">
        <title>Intercellular communication is required for trap formation in the nematode-trapping fungus Duddingtonia flagrans.</title>
        <authorList>
            <person name="Youssar L."/>
            <person name="Wernet V."/>
            <person name="Hensel N."/>
            <person name="Hildebrandt H.-G."/>
            <person name="Fischer R."/>
        </authorList>
    </citation>
    <scope>NUCLEOTIDE SEQUENCE [LARGE SCALE GENOMIC DNA]</scope>
    <source>
        <strain evidence="2 3">CBS H-5679</strain>
    </source>
</reference>
<accession>A0A437A715</accession>
<feature type="compositionally biased region" description="Basic residues" evidence="1">
    <location>
        <begin position="101"/>
        <end position="113"/>
    </location>
</feature>
<organism evidence="2 3">
    <name type="scientific">Arthrobotrys flagrans</name>
    <name type="common">Nematode-trapping fungus</name>
    <name type="synonym">Trichothecium flagrans</name>
    <dbReference type="NCBI Taxonomy" id="97331"/>
    <lineage>
        <taxon>Eukaryota</taxon>
        <taxon>Fungi</taxon>
        <taxon>Dikarya</taxon>
        <taxon>Ascomycota</taxon>
        <taxon>Pezizomycotina</taxon>
        <taxon>Orbiliomycetes</taxon>
        <taxon>Orbiliales</taxon>
        <taxon>Orbiliaceae</taxon>
        <taxon>Arthrobotrys</taxon>
    </lineage>
</organism>
<gene>
    <name evidence="2" type="ORF">DFL_005077</name>
</gene>
<evidence type="ECO:0000256" key="1">
    <source>
        <dbReference type="SAM" id="MobiDB-lite"/>
    </source>
</evidence>
<dbReference type="Proteomes" id="UP000283090">
    <property type="component" value="Unassembled WGS sequence"/>
</dbReference>
<evidence type="ECO:0000313" key="2">
    <source>
        <dbReference type="EMBL" id="RVD86820.1"/>
    </source>
</evidence>
<feature type="compositionally biased region" description="Low complexity" evidence="1">
    <location>
        <begin position="609"/>
        <end position="621"/>
    </location>
</feature>